<evidence type="ECO:0000313" key="9">
    <source>
        <dbReference type="Proteomes" id="UP001233271"/>
    </source>
</evidence>
<keyword evidence="5" id="KW-0687">Ribonucleoprotein</keyword>
<evidence type="ECO:0000256" key="4">
    <source>
        <dbReference type="ARBA" id="ARBA00023128"/>
    </source>
</evidence>
<dbReference type="EMBL" id="AP028212">
    <property type="protein sequence ID" value="BEI87763.1"/>
    <property type="molecule type" value="Genomic_DNA"/>
</dbReference>
<evidence type="ECO:0000256" key="1">
    <source>
        <dbReference type="ARBA" id="ARBA00004173"/>
    </source>
</evidence>
<feature type="region of interest" description="Disordered" evidence="7">
    <location>
        <begin position="125"/>
        <end position="151"/>
    </location>
</feature>
<proteinExistence type="inferred from homology"/>
<dbReference type="InterPro" id="IPR013219">
    <property type="entry name" value="Ribosomal_mS33"/>
</dbReference>
<dbReference type="GO" id="GO:1990904">
    <property type="term" value="C:ribonucleoprotein complex"/>
    <property type="evidence" value="ECO:0007669"/>
    <property type="project" value="UniProtKB-KW"/>
</dbReference>
<evidence type="ECO:0000256" key="3">
    <source>
        <dbReference type="ARBA" id="ARBA00022980"/>
    </source>
</evidence>
<keyword evidence="9" id="KW-1185">Reference proteome</keyword>
<dbReference type="GO" id="GO:0005739">
    <property type="term" value="C:mitochondrion"/>
    <property type="evidence" value="ECO:0007669"/>
    <property type="project" value="UniProtKB-SubCell"/>
</dbReference>
<comment type="similarity">
    <text evidence="2">Belongs to the mitochondrion-specific ribosomal protein mS33 family.</text>
</comment>
<evidence type="ECO:0000256" key="2">
    <source>
        <dbReference type="ARBA" id="ARBA00008970"/>
    </source>
</evidence>
<dbReference type="Pfam" id="PF08293">
    <property type="entry name" value="MRP-S33"/>
    <property type="match status" value="1"/>
</dbReference>
<dbReference type="AlphaFoldDB" id="A0AA48IDI1"/>
<evidence type="ECO:0000256" key="7">
    <source>
        <dbReference type="SAM" id="MobiDB-lite"/>
    </source>
</evidence>
<comment type="subcellular location">
    <subcellularLocation>
        <location evidence="1">Mitochondrion</location>
    </subcellularLocation>
</comment>
<accession>A0AA48IDI1</accession>
<reference evidence="8" key="1">
    <citation type="journal article" date="2023" name="BMC Genomics">
        <title>Chromosome-level genome assemblies of Cutaneotrichosporon spp. (Trichosporonales, Basidiomycota) reveal imbalanced evolution between nucleotide sequences and chromosome synteny.</title>
        <authorList>
            <person name="Kobayashi Y."/>
            <person name="Kayamori A."/>
            <person name="Aoki K."/>
            <person name="Shiwa Y."/>
            <person name="Matsutani M."/>
            <person name="Fujita N."/>
            <person name="Sugita T."/>
            <person name="Iwasaki W."/>
            <person name="Tanaka N."/>
            <person name="Takashima M."/>
        </authorList>
    </citation>
    <scope>NUCLEOTIDE SEQUENCE</scope>
    <source>
        <strain evidence="8">HIS019</strain>
    </source>
</reference>
<protein>
    <recommendedName>
        <fullName evidence="6">Small ribosomal subunit protein mS33</fullName>
    </recommendedName>
</protein>
<name>A0AA48IDI1_9TREE</name>
<dbReference type="Proteomes" id="UP001233271">
    <property type="component" value="Chromosome 1"/>
</dbReference>
<evidence type="ECO:0000256" key="5">
    <source>
        <dbReference type="ARBA" id="ARBA00023274"/>
    </source>
</evidence>
<keyword evidence="4" id="KW-0496">Mitochondrion</keyword>
<dbReference type="RefSeq" id="XP_060453029.1">
    <property type="nucleotide sequence ID" value="XM_060600800.1"/>
</dbReference>
<dbReference type="GeneID" id="85491634"/>
<organism evidence="8 9">
    <name type="scientific">Cutaneotrichosporon cavernicola</name>
    <dbReference type="NCBI Taxonomy" id="279322"/>
    <lineage>
        <taxon>Eukaryota</taxon>
        <taxon>Fungi</taxon>
        <taxon>Dikarya</taxon>
        <taxon>Basidiomycota</taxon>
        <taxon>Agaricomycotina</taxon>
        <taxon>Tremellomycetes</taxon>
        <taxon>Trichosporonales</taxon>
        <taxon>Trichosporonaceae</taxon>
        <taxon>Cutaneotrichosporon</taxon>
    </lineage>
</organism>
<gene>
    <name evidence="8" type="ORF">CcaverHIS019_0104810</name>
</gene>
<feature type="compositionally biased region" description="Basic residues" evidence="7">
    <location>
        <begin position="125"/>
        <end position="134"/>
    </location>
</feature>
<dbReference type="PANTHER" id="PTHR13362">
    <property type="entry name" value="MITOCHONDRIAL RIBOSOMAL PROTEIN S33"/>
    <property type="match status" value="1"/>
</dbReference>
<dbReference type="GO" id="GO:0005840">
    <property type="term" value="C:ribosome"/>
    <property type="evidence" value="ECO:0007669"/>
    <property type="project" value="UniProtKB-KW"/>
</dbReference>
<evidence type="ECO:0000256" key="6">
    <source>
        <dbReference type="ARBA" id="ARBA00035132"/>
    </source>
</evidence>
<evidence type="ECO:0000313" key="8">
    <source>
        <dbReference type="EMBL" id="BEI87763.1"/>
    </source>
</evidence>
<keyword evidence="3" id="KW-0689">Ribosomal protein</keyword>
<sequence>MPPPSLTGLLTQLRAPIFNTLAPVSNARTGTKYLRRRLRGPGMMAYVRKGFSVPALNAFVKWNKYAGWDRLERPGGKPNYHLSPEEVVPAGFLEVPRHAKPGTANKPNGWIESGAEMERFDDVARRRKMGKGPVKKGEGKRAQMAKSKKKY</sequence>
<dbReference type="PANTHER" id="PTHR13362:SF2">
    <property type="entry name" value="SMALL RIBOSOMAL SUBUNIT PROTEIN MS33"/>
    <property type="match status" value="1"/>
</dbReference>
<dbReference type="KEGG" id="ccac:CcaHIS019_0104810"/>